<evidence type="ECO:0000256" key="3">
    <source>
        <dbReference type="ARBA" id="ARBA00022692"/>
    </source>
</evidence>
<dbReference type="InterPro" id="IPR010619">
    <property type="entry name" value="ThrE-like_N"/>
</dbReference>
<evidence type="ECO:0000256" key="7">
    <source>
        <dbReference type="SAM" id="Phobius"/>
    </source>
</evidence>
<proteinExistence type="inferred from homology"/>
<evidence type="ECO:0000313" key="10">
    <source>
        <dbReference type="Proteomes" id="UP000011728"/>
    </source>
</evidence>
<evidence type="ECO:0000256" key="2">
    <source>
        <dbReference type="ARBA" id="ARBA00022475"/>
    </source>
</evidence>
<evidence type="ECO:0000256" key="6">
    <source>
        <dbReference type="ARBA" id="ARBA00034125"/>
    </source>
</evidence>
<comment type="subcellular location">
    <subcellularLocation>
        <location evidence="1">Cell membrane</location>
        <topology evidence="1">Multi-pass membrane protein</topology>
    </subcellularLocation>
</comment>
<feature type="transmembrane region" description="Helical" evidence="7">
    <location>
        <begin position="112"/>
        <end position="133"/>
    </location>
</feature>
<dbReference type="Proteomes" id="UP000011728">
    <property type="component" value="Chromosome"/>
</dbReference>
<reference evidence="9 10" key="1">
    <citation type="submission" date="2013-02" db="EMBL/GenBank/DDBJ databases">
        <title>Genome sequence of Clostridium saccharoperbutylacetonicum N1-4(HMT).</title>
        <authorList>
            <person name="Poehlein A."/>
            <person name="Daniel R."/>
        </authorList>
    </citation>
    <scope>NUCLEOTIDE SEQUENCE [LARGE SCALE GENOMIC DNA]</scope>
    <source>
        <strain evidence="10">N1-4(HMT)</strain>
    </source>
</reference>
<evidence type="ECO:0000256" key="4">
    <source>
        <dbReference type="ARBA" id="ARBA00022989"/>
    </source>
</evidence>
<dbReference type="HOGENOM" id="CLU_070277_0_0_9"/>
<dbReference type="KEGG" id="csr:Cspa_c28080"/>
<dbReference type="GO" id="GO:0015744">
    <property type="term" value="P:succinate transport"/>
    <property type="evidence" value="ECO:0007669"/>
    <property type="project" value="TreeGrafter"/>
</dbReference>
<feature type="transmembrane region" description="Helical" evidence="7">
    <location>
        <begin position="231"/>
        <end position="249"/>
    </location>
</feature>
<name>M1MPA3_9CLOT</name>
<dbReference type="AlphaFoldDB" id="M1MPA3"/>
<dbReference type="PATRIC" id="fig|931276.5.peg.2822"/>
<organism evidence="9 10">
    <name type="scientific">Clostridium saccharoperbutylacetonicum N1-4(HMT)</name>
    <dbReference type="NCBI Taxonomy" id="931276"/>
    <lineage>
        <taxon>Bacteria</taxon>
        <taxon>Bacillati</taxon>
        <taxon>Bacillota</taxon>
        <taxon>Clostridia</taxon>
        <taxon>Eubacteriales</taxon>
        <taxon>Clostridiaceae</taxon>
        <taxon>Clostridium</taxon>
    </lineage>
</organism>
<feature type="transmembrane region" description="Helical" evidence="7">
    <location>
        <begin position="194"/>
        <end position="211"/>
    </location>
</feature>
<keyword evidence="10" id="KW-1185">Reference proteome</keyword>
<feature type="domain" description="Threonine/serine exporter-like N-terminal" evidence="8">
    <location>
        <begin position="10"/>
        <end position="246"/>
    </location>
</feature>
<dbReference type="PANTHER" id="PTHR34390:SF2">
    <property type="entry name" value="SUCCINATE TRANSPORTER SUBUNIT YJJP-RELATED"/>
    <property type="match status" value="1"/>
</dbReference>
<dbReference type="GO" id="GO:0005886">
    <property type="term" value="C:plasma membrane"/>
    <property type="evidence" value="ECO:0007669"/>
    <property type="project" value="UniProtKB-SubCell"/>
</dbReference>
<keyword evidence="4 7" id="KW-1133">Transmembrane helix</keyword>
<feature type="transmembrane region" description="Helical" evidence="7">
    <location>
        <begin position="139"/>
        <end position="157"/>
    </location>
</feature>
<dbReference type="InterPro" id="IPR050539">
    <property type="entry name" value="ThrE_Dicarb/AminoAcid_Exp"/>
</dbReference>
<gene>
    <name evidence="9" type="ORF">Cspa_c28080</name>
</gene>
<keyword evidence="2" id="KW-1003">Cell membrane</keyword>
<evidence type="ECO:0000259" key="8">
    <source>
        <dbReference type="Pfam" id="PF06738"/>
    </source>
</evidence>
<dbReference type="eggNOG" id="COG2966">
    <property type="taxonomic scope" value="Bacteria"/>
</dbReference>
<dbReference type="Pfam" id="PF06738">
    <property type="entry name" value="ThrE"/>
    <property type="match status" value="1"/>
</dbReference>
<sequence>MDLNKLLKVTTLAGKIMLESGAETYRVEETMTRICLGFGADSADCFVIPTGIIVTVAYKEEVATLVKRITSRGVDLNKIDKINDLSRKIQTVKMDMCKFNDELIAISEGDRYSFLITLLWSSITAGCFAIVFGGDIKDFAGACIIGALIKIVSIIFQKLNINEFFVNSVCGGICAFFAALFFKSGICSNLDKTIIGSIMLLVPGLAITNAIRDTIAGDFLSGITKASEAFLIAVSIAVGTGAVLILFINKFGLFPVVFH</sequence>
<accession>M1MPA3</accession>
<dbReference type="STRING" id="36745.CLSAP_25610"/>
<dbReference type="OrthoDB" id="9813917at2"/>
<dbReference type="EMBL" id="CP004121">
    <property type="protein sequence ID" value="AGF56571.1"/>
    <property type="molecule type" value="Genomic_DNA"/>
</dbReference>
<feature type="transmembrane region" description="Helical" evidence="7">
    <location>
        <begin position="164"/>
        <end position="182"/>
    </location>
</feature>
<keyword evidence="5 7" id="KW-0472">Membrane</keyword>
<comment type="similarity">
    <text evidence="6">Belongs to the ThrE exporter (TC 2.A.79) family.</text>
</comment>
<evidence type="ECO:0000313" key="9">
    <source>
        <dbReference type="EMBL" id="AGF56571.1"/>
    </source>
</evidence>
<keyword evidence="3 7" id="KW-0812">Transmembrane</keyword>
<dbReference type="GO" id="GO:0022857">
    <property type="term" value="F:transmembrane transporter activity"/>
    <property type="evidence" value="ECO:0007669"/>
    <property type="project" value="InterPro"/>
</dbReference>
<dbReference type="RefSeq" id="WP_015392890.1">
    <property type="nucleotide sequence ID" value="NC_020291.1"/>
</dbReference>
<evidence type="ECO:0000256" key="1">
    <source>
        <dbReference type="ARBA" id="ARBA00004651"/>
    </source>
</evidence>
<protein>
    <recommendedName>
        <fullName evidence="8">Threonine/serine exporter-like N-terminal domain-containing protein</fullName>
    </recommendedName>
</protein>
<evidence type="ECO:0000256" key="5">
    <source>
        <dbReference type="ARBA" id="ARBA00023136"/>
    </source>
</evidence>
<dbReference type="PANTHER" id="PTHR34390">
    <property type="entry name" value="UPF0442 PROTEIN YJJB-RELATED"/>
    <property type="match status" value="1"/>
</dbReference>